<dbReference type="RefSeq" id="WP_129417237.1">
    <property type="nucleotide sequence ID" value="NZ_MZMU01000002.1"/>
</dbReference>
<evidence type="ECO:0000313" key="6">
    <source>
        <dbReference type="EMBL" id="RXT29867.1"/>
    </source>
</evidence>
<gene>
    <name evidence="6" type="ORF">B5P46_02060</name>
</gene>
<dbReference type="AlphaFoldDB" id="A0A4Q1UFF9"/>
<evidence type="ECO:0000313" key="7">
    <source>
        <dbReference type="Proteomes" id="UP000290767"/>
    </source>
</evidence>
<feature type="domain" description="Response regulatory" evidence="5">
    <location>
        <begin position="5"/>
        <end position="116"/>
    </location>
</feature>
<dbReference type="PROSITE" id="PS50110">
    <property type="entry name" value="RESPONSE_REGULATORY"/>
    <property type="match status" value="1"/>
</dbReference>
<keyword evidence="1 4" id="KW-0597">Phosphoprotein</keyword>
<comment type="caution">
    <text evidence="6">The sequence shown here is derived from an EMBL/GenBank/DDBJ whole genome shotgun (WGS) entry which is preliminary data.</text>
</comment>
<dbReference type="GO" id="GO:0000160">
    <property type="term" value="P:phosphorelay signal transduction system"/>
    <property type="evidence" value="ECO:0007669"/>
    <property type="project" value="InterPro"/>
</dbReference>
<reference evidence="6 7" key="1">
    <citation type="submission" date="2017-03" db="EMBL/GenBank/DDBJ databases">
        <authorList>
            <person name="Safronova V.I."/>
            <person name="Sazanova A.L."/>
            <person name="Chirak E.R."/>
        </authorList>
    </citation>
    <scope>NUCLEOTIDE SEQUENCE [LARGE SCALE GENOMIC DNA]</scope>
    <source>
        <strain evidence="6 7">Tri-43</strain>
    </source>
</reference>
<dbReference type="SUPFAM" id="SSF52172">
    <property type="entry name" value="CheY-like"/>
    <property type="match status" value="1"/>
</dbReference>
<dbReference type="InterPro" id="IPR001789">
    <property type="entry name" value="Sig_transdc_resp-reg_receiver"/>
</dbReference>
<dbReference type="SMART" id="SM00448">
    <property type="entry name" value="REC"/>
    <property type="match status" value="1"/>
</dbReference>
<dbReference type="InterPro" id="IPR050595">
    <property type="entry name" value="Bact_response_regulator"/>
</dbReference>
<dbReference type="PANTHER" id="PTHR44591:SF3">
    <property type="entry name" value="RESPONSE REGULATORY DOMAIN-CONTAINING PROTEIN"/>
    <property type="match status" value="1"/>
</dbReference>
<sequence length="123" mass="13513">MKLGRVLVVEDEPFIALDLEAMLEEFGATSVFSVDSRTDALQWLATNIPDVAIVDPHVNDGICTDVVEVLTAAHVPFVVYSGAEVDEGDAEAFSHGEWLSKPTMPEMLRDTLGRSIGRRRLQD</sequence>
<dbReference type="PANTHER" id="PTHR44591">
    <property type="entry name" value="STRESS RESPONSE REGULATOR PROTEIN 1"/>
    <property type="match status" value="1"/>
</dbReference>
<name>A0A4Q1UFF9_RHILE</name>
<keyword evidence="2" id="KW-0805">Transcription regulation</keyword>
<keyword evidence="3" id="KW-0804">Transcription</keyword>
<feature type="modified residue" description="4-aspartylphosphate" evidence="4">
    <location>
        <position position="55"/>
    </location>
</feature>
<dbReference type="EMBL" id="MZMU01000002">
    <property type="protein sequence ID" value="RXT29867.1"/>
    <property type="molecule type" value="Genomic_DNA"/>
</dbReference>
<dbReference type="Proteomes" id="UP000290767">
    <property type="component" value="Unassembled WGS sequence"/>
</dbReference>
<evidence type="ECO:0000256" key="3">
    <source>
        <dbReference type="ARBA" id="ARBA00023163"/>
    </source>
</evidence>
<dbReference type="Pfam" id="PF00072">
    <property type="entry name" value="Response_reg"/>
    <property type="match status" value="1"/>
</dbReference>
<dbReference type="Gene3D" id="3.40.50.2300">
    <property type="match status" value="1"/>
</dbReference>
<organism evidence="6 7">
    <name type="scientific">Rhizobium leguminosarum</name>
    <dbReference type="NCBI Taxonomy" id="384"/>
    <lineage>
        <taxon>Bacteria</taxon>
        <taxon>Pseudomonadati</taxon>
        <taxon>Pseudomonadota</taxon>
        <taxon>Alphaproteobacteria</taxon>
        <taxon>Hyphomicrobiales</taxon>
        <taxon>Rhizobiaceae</taxon>
        <taxon>Rhizobium/Agrobacterium group</taxon>
        <taxon>Rhizobium</taxon>
    </lineage>
</organism>
<dbReference type="InterPro" id="IPR011006">
    <property type="entry name" value="CheY-like_superfamily"/>
</dbReference>
<evidence type="ECO:0000256" key="4">
    <source>
        <dbReference type="PROSITE-ProRule" id="PRU00169"/>
    </source>
</evidence>
<proteinExistence type="predicted"/>
<evidence type="ECO:0000259" key="5">
    <source>
        <dbReference type="PROSITE" id="PS50110"/>
    </source>
</evidence>
<protein>
    <recommendedName>
        <fullName evidence="5">Response regulatory domain-containing protein</fullName>
    </recommendedName>
</protein>
<accession>A0A4Q1UFF9</accession>
<evidence type="ECO:0000256" key="1">
    <source>
        <dbReference type="ARBA" id="ARBA00022553"/>
    </source>
</evidence>
<evidence type="ECO:0000256" key="2">
    <source>
        <dbReference type="ARBA" id="ARBA00023015"/>
    </source>
</evidence>